<dbReference type="Gene3D" id="2.130.10.10">
    <property type="entry name" value="YVTN repeat-like/Quinoprotein amine dehydrogenase"/>
    <property type="match status" value="1"/>
</dbReference>
<evidence type="ECO:0000313" key="3">
    <source>
        <dbReference type="Proteomes" id="UP000293360"/>
    </source>
</evidence>
<comment type="caution">
    <text evidence="2">The sequence shown here is derived from an EMBL/GenBank/DDBJ whole genome shotgun (WGS) entry which is preliminary data.</text>
</comment>
<dbReference type="STRING" id="155417.A0A4Q4TSS3"/>
<dbReference type="Pfam" id="PF10282">
    <property type="entry name" value="Lactonase"/>
    <property type="match status" value="1"/>
</dbReference>
<dbReference type="PANTHER" id="PTHR30344:SF4">
    <property type="entry name" value="CYCLASE, PUTATIVE (AFU_ORTHOLOGUE AFUA_6G11580)-RELATED"/>
    <property type="match status" value="1"/>
</dbReference>
<organism evidence="2 3">
    <name type="scientific">Monosporascus ibericus</name>
    <dbReference type="NCBI Taxonomy" id="155417"/>
    <lineage>
        <taxon>Eukaryota</taxon>
        <taxon>Fungi</taxon>
        <taxon>Dikarya</taxon>
        <taxon>Ascomycota</taxon>
        <taxon>Pezizomycotina</taxon>
        <taxon>Sordariomycetes</taxon>
        <taxon>Xylariomycetidae</taxon>
        <taxon>Xylariales</taxon>
        <taxon>Xylariales incertae sedis</taxon>
        <taxon>Monosporascus</taxon>
    </lineage>
</organism>
<comment type="similarity">
    <text evidence="1">Belongs to the cycloisomerase 2 family.</text>
</comment>
<dbReference type="InterPro" id="IPR050282">
    <property type="entry name" value="Cycloisomerase_2"/>
</dbReference>
<dbReference type="InterPro" id="IPR019405">
    <property type="entry name" value="Lactonase_7-beta_prop"/>
</dbReference>
<dbReference type="InterPro" id="IPR015943">
    <property type="entry name" value="WD40/YVTN_repeat-like_dom_sf"/>
</dbReference>
<gene>
    <name evidence="2" type="ORF">DL764_001778</name>
</gene>
<name>A0A4Q4TSS3_9PEZI</name>
<accession>A0A4Q4TSS3</accession>
<dbReference type="Proteomes" id="UP000293360">
    <property type="component" value="Unassembled WGS sequence"/>
</dbReference>
<dbReference type="AlphaFoldDB" id="A0A4Q4TSS3"/>
<proteinExistence type="inferred from homology"/>
<dbReference type="EMBL" id="QJNU01000057">
    <property type="protein sequence ID" value="RYP08650.1"/>
    <property type="molecule type" value="Genomic_DNA"/>
</dbReference>
<dbReference type="PANTHER" id="PTHR30344">
    <property type="entry name" value="6-PHOSPHOGLUCONOLACTONASE-RELATED"/>
    <property type="match status" value="1"/>
</dbReference>
<dbReference type="GO" id="GO:0017057">
    <property type="term" value="F:6-phosphogluconolactonase activity"/>
    <property type="evidence" value="ECO:0007669"/>
    <property type="project" value="TreeGrafter"/>
</dbReference>
<dbReference type="SUPFAM" id="SSF50974">
    <property type="entry name" value="Nitrous oxide reductase, N-terminal domain"/>
    <property type="match status" value="1"/>
</dbReference>
<reference evidence="2 3" key="1">
    <citation type="submission" date="2018-06" db="EMBL/GenBank/DDBJ databases">
        <title>Complete Genomes of Monosporascus.</title>
        <authorList>
            <person name="Robinson A.J."/>
            <person name="Natvig D.O."/>
        </authorList>
    </citation>
    <scope>NUCLEOTIDE SEQUENCE [LARGE SCALE GENOMIC DNA]</scope>
    <source>
        <strain evidence="2 3">CBS 110550</strain>
    </source>
</reference>
<dbReference type="InterPro" id="IPR011045">
    <property type="entry name" value="N2O_reductase_N"/>
</dbReference>
<protein>
    <submittedName>
        <fullName evidence="2">Uncharacterized protein</fullName>
    </submittedName>
</protein>
<evidence type="ECO:0000313" key="2">
    <source>
        <dbReference type="EMBL" id="RYP08650.1"/>
    </source>
</evidence>
<keyword evidence="3" id="KW-1185">Reference proteome</keyword>
<evidence type="ECO:0000256" key="1">
    <source>
        <dbReference type="ARBA" id="ARBA00005564"/>
    </source>
</evidence>
<dbReference type="OrthoDB" id="1715191at2759"/>
<sequence length="166" mass="17649">MNYVASRRVTSAATRDLVVDAFSKGRLCTLRFGDEDLTLDKVGVTSALYPYSLLALSHDKKVLYGTASSAYPPGSSAARSIAPQPSSATTHSAVHETAFSPNSGFLYLPDTPGDALWTHDVDPETGAVEFVAKLPASPNSTHLCHAVVHPGGRYLYVMYEGSSEVA</sequence>